<dbReference type="EMBL" id="FQZS01000007">
    <property type="protein sequence ID" value="SHI76143.1"/>
    <property type="molecule type" value="Genomic_DNA"/>
</dbReference>
<organism evidence="5 6">
    <name type="scientific">Lutispora thermophila DSM 19022</name>
    <dbReference type="NCBI Taxonomy" id="1122184"/>
    <lineage>
        <taxon>Bacteria</taxon>
        <taxon>Bacillati</taxon>
        <taxon>Bacillota</taxon>
        <taxon>Clostridia</taxon>
        <taxon>Lutisporales</taxon>
        <taxon>Lutisporaceae</taxon>
        <taxon>Lutispora</taxon>
    </lineage>
</organism>
<evidence type="ECO:0000313" key="5">
    <source>
        <dbReference type="EMBL" id="SHI76143.1"/>
    </source>
</evidence>
<name>A0A1M6DSJ5_9FIRM</name>
<evidence type="ECO:0000256" key="1">
    <source>
        <dbReference type="ARBA" id="ARBA00022441"/>
    </source>
</evidence>
<evidence type="ECO:0000259" key="4">
    <source>
        <dbReference type="Pfam" id="PF16472"/>
    </source>
</evidence>
<sequence length="800" mass="90532">MEYGQAAITLSDGRVLIVGGEKRTPMEDADYKREYIKTEIYNPQNDSFMAVAEMPEGLSGVTAVLLKDNTVLVLGKAYNNKNMAYVYDVNKNIWIKKAKVGYAGTKTLVNSQGNVFSFSPSVLENSLTPGEYYNSIKDEFSTSWVMPNPRTSGACTVMADGKFMIIGGSNGGYSQNANWDADIFDPEKNIWRTTSFMNSGRDNARAFTLPDGRVIVVAGISGKEYFRTTEIYNPISDVWTKGPSLKYTYSPPAALQLKNGNILIMGGYDGKSSNRCEMLVLSPSIKEKSNNSYDSIDNAVLTTLGIPYIKVKGERVILDESNSKLVPVYKDGQTLVPLNFFKSGFGAEVSENTADGTIYIRHEGKTLSLKIGSKELISNGKKSAISASAEKINGTVYVPLRPITEALGKKITWLKGLIAIAGKTVYLDVVSAFDELTQLNSSYLMGITENAKLVKEKPAFSQDGWDYKWYYIKHENASTYFTERDSGEDYTHLYLIRENKKEGRLEQVYEGTTGEILKLEGNQVYIYDNGYLCKIRLGDKYKEYVKSSDNLADSENISLNCTSIYWEDDDFISLDNGMVDGEWIYFTWDPYDYINTLRTDPLGYPMRVKYDGSGLQILSGYRMSPNWRGIYGFEKSGDYLYYLTNRKVIEGSEEQFTLHRVKVDGSDEKHIAEVMYFDIYKDKIYYRQLGESGEYDTVKFYSINLDGTDNKLLSDKGAWEVIYFGDNLYYRIYNDRDGVYTMKTDGSNVRKIGDAQGDLLYADDKYVYYDYNYFDFDNGGFKNMGKYKINIMTGKKEKAE</sequence>
<evidence type="ECO:0000259" key="3">
    <source>
        <dbReference type="Pfam" id="PF07833"/>
    </source>
</evidence>
<reference evidence="5 6" key="1">
    <citation type="submission" date="2016-11" db="EMBL/GenBank/DDBJ databases">
        <authorList>
            <person name="Jaros S."/>
            <person name="Januszkiewicz K."/>
            <person name="Wedrychowicz H."/>
        </authorList>
    </citation>
    <scope>NUCLEOTIDE SEQUENCE [LARGE SCALE GENOMIC DNA]</scope>
    <source>
        <strain evidence="5 6">DSM 19022</strain>
    </source>
</reference>
<dbReference type="SMART" id="SM00612">
    <property type="entry name" value="Kelch"/>
    <property type="match status" value="3"/>
</dbReference>
<dbReference type="STRING" id="1122184.SAMN02745176_01264"/>
<dbReference type="SUPFAM" id="SSF55383">
    <property type="entry name" value="Copper amine oxidase, domain N"/>
    <property type="match status" value="1"/>
</dbReference>
<dbReference type="Pfam" id="PF07833">
    <property type="entry name" value="Cu_amine_oxidN1"/>
    <property type="match status" value="1"/>
</dbReference>
<accession>A0A1M6DSJ5</accession>
<proteinExistence type="predicted"/>
<dbReference type="PANTHER" id="PTHR46344:SF27">
    <property type="entry name" value="KELCH REPEAT SUPERFAMILY PROTEIN"/>
    <property type="match status" value="1"/>
</dbReference>
<keyword evidence="2" id="KW-0677">Repeat</keyword>
<keyword evidence="6" id="KW-1185">Reference proteome</keyword>
<dbReference type="InterPro" id="IPR037293">
    <property type="entry name" value="Gal_Oxidase_central_sf"/>
</dbReference>
<dbReference type="InterPro" id="IPR015915">
    <property type="entry name" value="Kelch-typ_b-propeller"/>
</dbReference>
<keyword evidence="1" id="KW-0880">Kelch repeat</keyword>
<dbReference type="Pfam" id="PF16472">
    <property type="entry name" value="DUF5050"/>
    <property type="match status" value="1"/>
</dbReference>
<feature type="domain" description="Prolow-density lipoprotein receptor-related protein 1-like beta-propeller" evidence="4">
    <location>
        <begin position="636"/>
        <end position="795"/>
    </location>
</feature>
<dbReference type="PANTHER" id="PTHR46344">
    <property type="entry name" value="OS02G0202900 PROTEIN"/>
    <property type="match status" value="1"/>
</dbReference>
<dbReference type="RefSeq" id="WP_073025393.1">
    <property type="nucleotide sequence ID" value="NZ_FQZS01000007.1"/>
</dbReference>
<evidence type="ECO:0000256" key="2">
    <source>
        <dbReference type="ARBA" id="ARBA00022737"/>
    </source>
</evidence>
<gene>
    <name evidence="5" type="ORF">SAMN02745176_01264</name>
</gene>
<dbReference type="Gene3D" id="2.120.10.80">
    <property type="entry name" value="Kelch-type beta propeller"/>
    <property type="match status" value="1"/>
</dbReference>
<dbReference type="InterPro" id="IPR006652">
    <property type="entry name" value="Kelch_1"/>
</dbReference>
<dbReference type="Pfam" id="PF01344">
    <property type="entry name" value="Kelch_1"/>
    <property type="match status" value="2"/>
</dbReference>
<dbReference type="InterPro" id="IPR011043">
    <property type="entry name" value="Gal_Oxase/kelch_b-propeller"/>
</dbReference>
<dbReference type="Gene3D" id="2.130.10.80">
    <property type="entry name" value="Galactose oxidase/kelch, beta-propeller"/>
    <property type="match status" value="1"/>
</dbReference>
<evidence type="ECO:0000313" key="6">
    <source>
        <dbReference type="Proteomes" id="UP000184442"/>
    </source>
</evidence>
<dbReference type="SUPFAM" id="SSF50965">
    <property type="entry name" value="Galactose oxidase, central domain"/>
    <property type="match status" value="1"/>
</dbReference>
<dbReference type="Proteomes" id="UP000184442">
    <property type="component" value="Unassembled WGS sequence"/>
</dbReference>
<protein>
    <submittedName>
        <fullName evidence="5">Kelch motif-containing protein</fullName>
    </submittedName>
</protein>
<dbReference type="Gene3D" id="3.30.457.10">
    <property type="entry name" value="Copper amine oxidase-like, N-terminal domain"/>
    <property type="match status" value="1"/>
</dbReference>
<feature type="domain" description="Copper amine oxidase-like N-terminal" evidence="3">
    <location>
        <begin position="322"/>
        <end position="413"/>
    </location>
</feature>
<dbReference type="InterPro" id="IPR036582">
    <property type="entry name" value="Mao_N_sf"/>
</dbReference>
<dbReference type="AlphaFoldDB" id="A0A1M6DSJ5"/>
<dbReference type="InterPro" id="IPR012854">
    <property type="entry name" value="Cu_amine_oxidase-like_N"/>
</dbReference>
<dbReference type="OrthoDB" id="1938904at2"/>
<dbReference type="InterPro" id="IPR032485">
    <property type="entry name" value="LRP1-like_beta_prop"/>
</dbReference>